<keyword evidence="1" id="KW-0812">Transmembrane</keyword>
<feature type="transmembrane region" description="Helical" evidence="1">
    <location>
        <begin position="68"/>
        <end position="86"/>
    </location>
</feature>
<dbReference type="AlphaFoldDB" id="F4L7N3"/>
<dbReference type="KEGG" id="hhy:Halhy_6575"/>
<proteinExistence type="predicted"/>
<keyword evidence="1" id="KW-0472">Membrane</keyword>
<gene>
    <name evidence="3" type="ordered locus">Halhy_6575</name>
</gene>
<accession>F4L7N3</accession>
<evidence type="ECO:0000259" key="2">
    <source>
        <dbReference type="Pfam" id="PF18186"/>
    </source>
</evidence>
<dbReference type="Pfam" id="PF18186">
    <property type="entry name" value="SLATT_4"/>
    <property type="match status" value="1"/>
</dbReference>
<feature type="transmembrane region" description="Helical" evidence="1">
    <location>
        <begin position="44"/>
        <end position="62"/>
    </location>
</feature>
<dbReference type="InterPro" id="IPR040811">
    <property type="entry name" value="SLATT_4"/>
</dbReference>
<evidence type="ECO:0000313" key="4">
    <source>
        <dbReference type="Proteomes" id="UP000008461"/>
    </source>
</evidence>
<dbReference type="HOGENOM" id="CLU_120415_0_0_10"/>
<feature type="domain" description="SMODS and SLOG-associating 2TM effector" evidence="2">
    <location>
        <begin position="10"/>
        <end position="174"/>
    </location>
</feature>
<organism evidence="3 4">
    <name type="scientific">Haliscomenobacter hydrossis (strain ATCC 27775 / DSM 1100 / LMG 10767 / O)</name>
    <dbReference type="NCBI Taxonomy" id="760192"/>
    <lineage>
        <taxon>Bacteria</taxon>
        <taxon>Pseudomonadati</taxon>
        <taxon>Bacteroidota</taxon>
        <taxon>Saprospiria</taxon>
        <taxon>Saprospirales</taxon>
        <taxon>Haliscomenobacteraceae</taxon>
        <taxon>Haliscomenobacter</taxon>
    </lineage>
</organism>
<name>F4L7N3_HALH1</name>
<dbReference type="RefSeq" id="WP_013768908.1">
    <property type="nucleotide sequence ID" value="NC_015511.1"/>
</dbReference>
<evidence type="ECO:0000313" key="3">
    <source>
        <dbReference type="EMBL" id="AEE54391.1"/>
    </source>
</evidence>
<protein>
    <recommendedName>
        <fullName evidence="2">SMODS and SLOG-associating 2TM effector domain-containing protein</fullName>
    </recommendedName>
</protein>
<keyword evidence="4" id="KW-1185">Reference proteome</keyword>
<evidence type="ECO:0000256" key="1">
    <source>
        <dbReference type="SAM" id="Phobius"/>
    </source>
</evidence>
<reference key="2">
    <citation type="submission" date="2011-04" db="EMBL/GenBank/DDBJ databases">
        <title>Complete sequence of plasmid 1 of Haliscomenobacter hydrossis DSM 1100.</title>
        <authorList>
            <consortium name="US DOE Joint Genome Institute (JGI-PGF)"/>
            <person name="Lucas S."/>
            <person name="Han J."/>
            <person name="Lapidus A."/>
            <person name="Bruce D."/>
            <person name="Goodwin L."/>
            <person name="Pitluck S."/>
            <person name="Peters L."/>
            <person name="Kyrpides N."/>
            <person name="Mavromatis K."/>
            <person name="Ivanova N."/>
            <person name="Ovchinnikova G."/>
            <person name="Pagani I."/>
            <person name="Daligault H."/>
            <person name="Detter J.C."/>
            <person name="Han C."/>
            <person name="Land M."/>
            <person name="Hauser L."/>
            <person name="Markowitz V."/>
            <person name="Cheng J.-F."/>
            <person name="Hugenholtz P."/>
            <person name="Woyke T."/>
            <person name="Wu D."/>
            <person name="Verbarg S."/>
            <person name="Frueling A."/>
            <person name="Brambilla E."/>
            <person name="Klenk H.-P."/>
            <person name="Eisen J.A."/>
        </authorList>
    </citation>
    <scope>NUCLEOTIDE SEQUENCE</scope>
    <source>
        <strain>DSM 1100</strain>
    </source>
</reference>
<dbReference type="Proteomes" id="UP000008461">
    <property type="component" value="Plasmid pHALHY01"/>
</dbReference>
<sequence>METNSQLKVLEGQLRDCFARVVWTHKTHEKCADIMFAKHNAIKLWQVILSGVTTTSLLINVFGKLQWVTIISALLSASLFAINLFVKGHDFGEIAKKHADAASDLWLVREKYFSLLVDLKMGTLDLDEIRAQRDLLLGQLGNCYKGSPRTRNKAYQKASKALKVNEELTLSDEEIDRFLPAELKRGTVGQSSNES</sequence>
<dbReference type="EMBL" id="CP002692">
    <property type="protein sequence ID" value="AEE54391.1"/>
    <property type="molecule type" value="Genomic_DNA"/>
</dbReference>
<dbReference type="OrthoDB" id="1099722at2"/>
<reference evidence="3 4" key="1">
    <citation type="journal article" date="2011" name="Stand. Genomic Sci.">
        <title>Complete genome sequence of Haliscomenobacter hydrossis type strain (O).</title>
        <authorList>
            <consortium name="US DOE Joint Genome Institute (JGI-PGF)"/>
            <person name="Daligault H."/>
            <person name="Lapidus A."/>
            <person name="Zeytun A."/>
            <person name="Nolan M."/>
            <person name="Lucas S."/>
            <person name="Del Rio T.G."/>
            <person name="Tice H."/>
            <person name="Cheng J.F."/>
            <person name="Tapia R."/>
            <person name="Han C."/>
            <person name="Goodwin L."/>
            <person name="Pitluck S."/>
            <person name="Liolios K."/>
            <person name="Pagani I."/>
            <person name="Ivanova N."/>
            <person name="Huntemann M."/>
            <person name="Mavromatis K."/>
            <person name="Mikhailova N."/>
            <person name="Pati A."/>
            <person name="Chen A."/>
            <person name="Palaniappan K."/>
            <person name="Land M."/>
            <person name="Hauser L."/>
            <person name="Brambilla E.M."/>
            <person name="Rohde M."/>
            <person name="Verbarg S."/>
            <person name="Goker M."/>
            <person name="Bristow J."/>
            <person name="Eisen J.A."/>
            <person name="Markowitz V."/>
            <person name="Hugenholtz P."/>
            <person name="Kyrpides N.C."/>
            <person name="Klenk H.P."/>
            <person name="Woyke T."/>
        </authorList>
    </citation>
    <scope>NUCLEOTIDE SEQUENCE [LARGE SCALE GENOMIC DNA]</scope>
    <source>
        <strain evidence="4">ATCC 27775 / DSM 1100 / LMG 10767 / O</strain>
        <plasmid evidence="4">Plasmid pHALHY01</plasmid>
    </source>
</reference>
<geneLocation type="plasmid" evidence="3 4">
    <name>pHALHY01</name>
</geneLocation>
<keyword evidence="3" id="KW-0614">Plasmid</keyword>
<dbReference type="NCBIfam" id="NF033632">
    <property type="entry name" value="SLATT_4"/>
    <property type="match status" value="1"/>
</dbReference>
<keyword evidence="1" id="KW-1133">Transmembrane helix</keyword>